<sequence>MKKFLLVSFILCSFYGFSAKVSTQRSNTLKSENKAGKNIGEMTIKETIEKLSESDKKNLKR</sequence>
<keyword evidence="1" id="KW-0732">Signal</keyword>
<proteinExistence type="predicted"/>
<dbReference type="Proteomes" id="UP000006233">
    <property type="component" value="Unassembled WGS sequence"/>
</dbReference>
<dbReference type="RefSeq" id="WP_006804748.1">
    <property type="nucleotide sequence ID" value="NZ_GG700632.1"/>
</dbReference>
<dbReference type="EMBL" id="ACVB02000010">
    <property type="protein sequence ID" value="EEX74370.1"/>
    <property type="molecule type" value="Genomic_DNA"/>
</dbReference>
<comment type="caution">
    <text evidence="2">The sequence shown here is derived from an EMBL/GenBank/DDBJ whole genome shotgun (WGS) entry which is preliminary data.</text>
</comment>
<dbReference type="AlphaFoldDB" id="C9MXZ0"/>
<protein>
    <submittedName>
        <fullName evidence="2">Uncharacterized protein</fullName>
    </submittedName>
</protein>
<gene>
    <name evidence="2" type="ORF">GCWU000323_01412</name>
</gene>
<evidence type="ECO:0000313" key="3">
    <source>
        <dbReference type="Proteomes" id="UP000006233"/>
    </source>
</evidence>
<organism evidence="2 3">
    <name type="scientific">Leptotrichia hofstadii F0254</name>
    <dbReference type="NCBI Taxonomy" id="634994"/>
    <lineage>
        <taxon>Bacteria</taxon>
        <taxon>Fusobacteriati</taxon>
        <taxon>Fusobacteriota</taxon>
        <taxon>Fusobacteriia</taxon>
        <taxon>Fusobacteriales</taxon>
        <taxon>Leptotrichiaceae</taxon>
        <taxon>Leptotrichia</taxon>
    </lineage>
</organism>
<reference evidence="2 3" key="1">
    <citation type="submission" date="2009-09" db="EMBL/GenBank/DDBJ databases">
        <authorList>
            <person name="Weinstock G."/>
            <person name="Sodergren E."/>
            <person name="Clifton S."/>
            <person name="Fulton L."/>
            <person name="Fulton B."/>
            <person name="Courtney L."/>
            <person name="Fronick C."/>
            <person name="Harrison M."/>
            <person name="Strong C."/>
            <person name="Farmer C."/>
            <person name="Delahaunty K."/>
            <person name="Markovic C."/>
            <person name="Hall O."/>
            <person name="Minx P."/>
            <person name="Tomlinson C."/>
            <person name="Mitreva M."/>
            <person name="Nelson J."/>
            <person name="Hou S."/>
            <person name="Wollam A."/>
            <person name="Pepin K.H."/>
            <person name="Johnson M."/>
            <person name="Bhonagiri V."/>
            <person name="Nash W.E."/>
            <person name="Warren W."/>
            <person name="Chinwalla A."/>
            <person name="Mardis E.R."/>
            <person name="Wilson R.K."/>
        </authorList>
    </citation>
    <scope>NUCLEOTIDE SEQUENCE [LARGE SCALE GENOMIC DNA]</scope>
    <source>
        <strain evidence="2 3">F0254</strain>
    </source>
</reference>
<dbReference type="HOGENOM" id="CLU_209113_0_0_0"/>
<feature type="chain" id="PRO_5003000132" evidence="1">
    <location>
        <begin position="20"/>
        <end position="61"/>
    </location>
</feature>
<name>C9MXZ0_9FUSO</name>
<evidence type="ECO:0000256" key="1">
    <source>
        <dbReference type="SAM" id="SignalP"/>
    </source>
</evidence>
<feature type="signal peptide" evidence="1">
    <location>
        <begin position="1"/>
        <end position="19"/>
    </location>
</feature>
<evidence type="ECO:0000313" key="2">
    <source>
        <dbReference type="EMBL" id="EEX74370.1"/>
    </source>
</evidence>
<dbReference type="STRING" id="634994.GCWU000323_01412"/>
<accession>C9MXZ0</accession>